<dbReference type="PANTHER" id="PTHR42718">
    <property type="entry name" value="MAJOR FACILITATOR SUPERFAMILY MULTIDRUG TRANSPORTER MFSC"/>
    <property type="match status" value="1"/>
</dbReference>
<feature type="transmembrane region" description="Helical" evidence="7">
    <location>
        <begin position="185"/>
        <end position="206"/>
    </location>
</feature>
<reference evidence="9 10" key="1">
    <citation type="submission" date="2024-06" db="EMBL/GenBank/DDBJ databases">
        <title>The Natural Products Discovery Center: Release of the First 8490 Sequenced Strains for Exploring Actinobacteria Biosynthetic Diversity.</title>
        <authorList>
            <person name="Kalkreuter E."/>
            <person name="Kautsar S.A."/>
            <person name="Yang D."/>
            <person name="Bader C.D."/>
            <person name="Teijaro C.N."/>
            <person name="Fluegel L."/>
            <person name="Davis C.M."/>
            <person name="Simpson J.R."/>
            <person name="Lauterbach L."/>
            <person name="Steele A.D."/>
            <person name="Gui C."/>
            <person name="Meng S."/>
            <person name="Li G."/>
            <person name="Viehrig K."/>
            <person name="Ye F."/>
            <person name="Su P."/>
            <person name="Kiefer A.F."/>
            <person name="Nichols A."/>
            <person name="Cepeda A.J."/>
            <person name="Yan W."/>
            <person name="Fan B."/>
            <person name="Jiang Y."/>
            <person name="Adhikari A."/>
            <person name="Zheng C.-J."/>
            <person name="Schuster L."/>
            <person name="Cowan T.M."/>
            <person name="Smanski M.J."/>
            <person name="Chevrette M.G."/>
            <person name="De Carvalho L.P.S."/>
            <person name="Shen B."/>
        </authorList>
    </citation>
    <scope>NUCLEOTIDE SEQUENCE [LARGE SCALE GENOMIC DNA]</scope>
    <source>
        <strain evidence="9 10">NPDC053791</strain>
    </source>
</reference>
<keyword evidence="4 7" id="KW-0472">Membrane</keyword>
<dbReference type="InterPro" id="IPR011701">
    <property type="entry name" value="MFS"/>
</dbReference>
<evidence type="ECO:0000256" key="5">
    <source>
        <dbReference type="ARBA" id="ARBA00023251"/>
    </source>
</evidence>
<feature type="transmembrane region" description="Helical" evidence="7">
    <location>
        <begin position="93"/>
        <end position="112"/>
    </location>
</feature>
<keyword evidence="2 7" id="KW-0812">Transmembrane</keyword>
<dbReference type="PROSITE" id="PS50850">
    <property type="entry name" value="MFS"/>
    <property type="match status" value="1"/>
</dbReference>
<evidence type="ECO:0000313" key="9">
    <source>
        <dbReference type="EMBL" id="MEV4926560.1"/>
    </source>
</evidence>
<feature type="transmembrane region" description="Helical" evidence="7">
    <location>
        <begin position="243"/>
        <end position="263"/>
    </location>
</feature>
<evidence type="ECO:0000256" key="3">
    <source>
        <dbReference type="ARBA" id="ARBA00022989"/>
    </source>
</evidence>
<evidence type="ECO:0000313" key="10">
    <source>
        <dbReference type="Proteomes" id="UP001552479"/>
    </source>
</evidence>
<dbReference type="PANTHER" id="PTHR42718:SF39">
    <property type="entry name" value="ACTINORHODIN TRANSPORTER-RELATED"/>
    <property type="match status" value="1"/>
</dbReference>
<keyword evidence="5" id="KW-0046">Antibiotic resistance</keyword>
<feature type="transmembrane region" description="Helical" evidence="7">
    <location>
        <begin position="420"/>
        <end position="442"/>
    </location>
</feature>
<name>A0ABV3J1K7_9ACTN</name>
<protein>
    <submittedName>
        <fullName evidence="9">MFS transporter</fullName>
    </submittedName>
</protein>
<feature type="transmembrane region" description="Helical" evidence="7">
    <location>
        <begin position="218"/>
        <end position="237"/>
    </location>
</feature>
<feature type="transmembrane region" description="Helical" evidence="7">
    <location>
        <begin position="380"/>
        <end position="399"/>
    </location>
</feature>
<evidence type="ECO:0000256" key="2">
    <source>
        <dbReference type="ARBA" id="ARBA00022692"/>
    </source>
</evidence>
<comment type="caution">
    <text evidence="9">The sequence shown here is derived from an EMBL/GenBank/DDBJ whole genome shotgun (WGS) entry which is preliminary data.</text>
</comment>
<dbReference type="SUPFAM" id="SSF103473">
    <property type="entry name" value="MFS general substrate transporter"/>
    <property type="match status" value="1"/>
</dbReference>
<gene>
    <name evidence="9" type="ORF">AB0L03_27685</name>
</gene>
<organism evidence="9 10">
    <name type="scientific">Streptomyces roseoverticillatus</name>
    <dbReference type="NCBI Taxonomy" id="66429"/>
    <lineage>
        <taxon>Bacteria</taxon>
        <taxon>Bacillati</taxon>
        <taxon>Actinomycetota</taxon>
        <taxon>Actinomycetes</taxon>
        <taxon>Kitasatosporales</taxon>
        <taxon>Streptomycetaceae</taxon>
        <taxon>Streptomyces</taxon>
    </lineage>
</organism>
<dbReference type="RefSeq" id="WP_366089946.1">
    <property type="nucleotide sequence ID" value="NZ_JBFASG010000036.1"/>
</dbReference>
<feature type="transmembrane region" description="Helical" evidence="7">
    <location>
        <begin position="118"/>
        <end position="139"/>
    </location>
</feature>
<dbReference type="Gene3D" id="1.20.1720.10">
    <property type="entry name" value="Multidrug resistance protein D"/>
    <property type="match status" value="1"/>
</dbReference>
<dbReference type="PRINTS" id="PR01036">
    <property type="entry name" value="TCRTETB"/>
</dbReference>
<evidence type="ECO:0000259" key="8">
    <source>
        <dbReference type="PROSITE" id="PS50850"/>
    </source>
</evidence>
<feature type="transmembrane region" description="Helical" evidence="7">
    <location>
        <begin position="291"/>
        <end position="311"/>
    </location>
</feature>
<dbReference type="Pfam" id="PF07690">
    <property type="entry name" value="MFS_1"/>
    <property type="match status" value="1"/>
</dbReference>
<feature type="transmembrane region" description="Helical" evidence="7">
    <location>
        <begin position="462"/>
        <end position="479"/>
    </location>
</feature>
<feature type="domain" description="Major facilitator superfamily (MFS) profile" evidence="8">
    <location>
        <begin position="27"/>
        <end position="486"/>
    </location>
</feature>
<evidence type="ECO:0000256" key="4">
    <source>
        <dbReference type="ARBA" id="ARBA00023136"/>
    </source>
</evidence>
<dbReference type="Gene3D" id="1.20.1250.20">
    <property type="entry name" value="MFS general substrate transporter like domains"/>
    <property type="match status" value="1"/>
</dbReference>
<feature type="transmembrane region" description="Helical" evidence="7">
    <location>
        <begin position="65"/>
        <end position="81"/>
    </location>
</feature>
<sequence length="489" mass="50196">MSRDTRNAPSRPGTTPAGPSHRGSQIVLAVVLVGELMAVLDASVVDTALPTIQADTGASAAGLQWTHAAYALALGIGLITGNRLGDLYGRKRTFLLGTGAFTAASLLCALATGPATLIAARAMQGAGAAVMIPQVLATLHVTFSGSDRAKAFGLYGTVMSVGSVAGPALGGILTQADLFGLGWHAIFLINVPLGIAAVVLGHRYLTESRDRQAQRLDPLGMVLSALGLLLIAYPLSTGGALHWPWWTFTATAGGLAVLVGLVFQQRAKTRKGGSPLMVLSLFSGRPFSGGLIAQLVLGVLSGLFFMCWTLFMQQGLGLSPSRAAIGFLLLTLAEIAGAWLAMAAVARHQRRAPQAGALLATLALAVFHQLASAYGTGLSMTAMALPVLALGLGLGMIGAPLTDLTIGGVDDAHAGSASGLFNTATHLGIALGVVLTGAAFFAHDQTATARGADVVDAFTATLPYVISGLLITWALMFCLPRATSRSLWR</sequence>
<dbReference type="CDD" id="cd17321">
    <property type="entry name" value="MFS_MMR_MDR_like"/>
    <property type="match status" value="1"/>
</dbReference>
<feature type="transmembrane region" description="Helical" evidence="7">
    <location>
        <begin position="323"/>
        <end position="345"/>
    </location>
</feature>
<dbReference type="EMBL" id="JBFASG010000036">
    <property type="protein sequence ID" value="MEV4926560.1"/>
    <property type="molecule type" value="Genomic_DNA"/>
</dbReference>
<evidence type="ECO:0000256" key="1">
    <source>
        <dbReference type="ARBA" id="ARBA00004651"/>
    </source>
</evidence>
<dbReference type="InterPro" id="IPR036259">
    <property type="entry name" value="MFS_trans_sf"/>
</dbReference>
<feature type="region of interest" description="Disordered" evidence="6">
    <location>
        <begin position="1"/>
        <end position="21"/>
    </location>
</feature>
<feature type="transmembrane region" description="Helical" evidence="7">
    <location>
        <begin position="26"/>
        <end position="45"/>
    </location>
</feature>
<evidence type="ECO:0000256" key="6">
    <source>
        <dbReference type="SAM" id="MobiDB-lite"/>
    </source>
</evidence>
<dbReference type="Proteomes" id="UP001552479">
    <property type="component" value="Unassembled WGS sequence"/>
</dbReference>
<proteinExistence type="predicted"/>
<keyword evidence="3 7" id="KW-1133">Transmembrane helix</keyword>
<dbReference type="InterPro" id="IPR020846">
    <property type="entry name" value="MFS_dom"/>
</dbReference>
<feature type="transmembrane region" description="Helical" evidence="7">
    <location>
        <begin position="151"/>
        <end position="173"/>
    </location>
</feature>
<feature type="transmembrane region" description="Helical" evidence="7">
    <location>
        <begin position="357"/>
        <end position="374"/>
    </location>
</feature>
<keyword evidence="10" id="KW-1185">Reference proteome</keyword>
<accession>A0ABV3J1K7</accession>
<evidence type="ECO:0000256" key="7">
    <source>
        <dbReference type="SAM" id="Phobius"/>
    </source>
</evidence>
<comment type="subcellular location">
    <subcellularLocation>
        <location evidence="1">Cell membrane</location>
        <topology evidence="1">Multi-pass membrane protein</topology>
    </subcellularLocation>
</comment>